<feature type="compositionally biased region" description="Low complexity" evidence="8">
    <location>
        <begin position="137"/>
        <end position="157"/>
    </location>
</feature>
<dbReference type="GO" id="GO:0060271">
    <property type="term" value="P:cilium assembly"/>
    <property type="evidence" value="ECO:0007669"/>
    <property type="project" value="TreeGrafter"/>
</dbReference>
<feature type="region of interest" description="Disordered" evidence="8">
    <location>
        <begin position="339"/>
        <end position="364"/>
    </location>
</feature>
<dbReference type="GO" id="GO:0005814">
    <property type="term" value="C:centriole"/>
    <property type="evidence" value="ECO:0007669"/>
    <property type="project" value="UniProtKB-SubCell"/>
</dbReference>
<evidence type="ECO:0000256" key="1">
    <source>
        <dbReference type="ARBA" id="ARBA00004114"/>
    </source>
</evidence>
<evidence type="ECO:0000256" key="2">
    <source>
        <dbReference type="ARBA" id="ARBA00004138"/>
    </source>
</evidence>
<sequence length="451" mass="51707">MFIHEDVHSVETRLVDTRTVCGRGERGRSQALTSHNTVMRGASPGLYAALFPGTRLTTLVRRKASFSKLFLTASCCLDARGDSLPDGKEMEMENLDFSEEEIQEQLAVLGYTNITEERLREFKRDLDLLIHHEKSRSSTSAERSSPESHCSSSKSPPAFTKEKVQVPGADSKYSYINSSNRAADQHRQVLTSIFDYENRDSYIKHSVAPRCIRPSTAPNWLEVQDASSDVYLSVLGAGEPVRPQRDLRTNAKPALKRKVLRKHRGCSQVCDESTYSEDSEPVSELEERLDHLRVSAPHARHDSYSESEETSSYSDRRSSATEEFPSAFQFYIKGMTRSRSENDIRPRPKSFIRPVMDHPHTRNLKKSDPVAKYFQYKHEWEMFKAAGEIRRKELHWAIREQLVYQPPPPKPQRTYIPNTYVVPTEKKRSSLRWEIRHDLANGIIPAKATYM</sequence>
<evidence type="ECO:0000313" key="10">
    <source>
        <dbReference type="EMBL" id="KAF4083413.1"/>
    </source>
</evidence>
<evidence type="ECO:0000256" key="3">
    <source>
        <dbReference type="ARBA" id="ARBA00010091"/>
    </source>
</evidence>
<dbReference type="EMBL" id="JAAGNN010000011">
    <property type="protein sequence ID" value="KAF4083413.1"/>
    <property type="molecule type" value="Genomic_DNA"/>
</dbReference>
<feature type="domain" description="Centriolar and ciliogenesis-associated protein HYLS1 C-terminal" evidence="9">
    <location>
        <begin position="352"/>
        <end position="440"/>
    </location>
</feature>
<evidence type="ECO:0000256" key="5">
    <source>
        <dbReference type="ARBA" id="ARBA00022794"/>
    </source>
</evidence>
<keyword evidence="5" id="KW-0970">Cilium biogenesis/degradation</keyword>
<protein>
    <recommendedName>
        <fullName evidence="9">Centriolar and ciliogenesis-associated protein HYLS1 C-terminal domain-containing protein</fullName>
    </recommendedName>
</protein>
<feature type="compositionally biased region" description="Basic and acidic residues" evidence="8">
    <location>
        <begin position="294"/>
        <end position="304"/>
    </location>
</feature>
<dbReference type="InterPro" id="IPR052319">
    <property type="entry name" value="Centriolar_ciliogenesis_assoc"/>
</dbReference>
<proteinExistence type="inferred from homology"/>
<feature type="region of interest" description="Disordered" evidence="8">
    <location>
        <begin position="294"/>
        <end position="320"/>
    </location>
</feature>
<keyword evidence="4" id="KW-0963">Cytoplasm</keyword>
<feature type="compositionally biased region" description="Basic and acidic residues" evidence="8">
    <location>
        <begin position="355"/>
        <end position="364"/>
    </location>
</feature>
<comment type="caution">
    <text evidence="10">The sequence shown here is derived from an EMBL/GenBank/DDBJ whole genome shotgun (WGS) entry which is preliminary data.</text>
</comment>
<keyword evidence="7" id="KW-0966">Cell projection</keyword>
<keyword evidence="11" id="KW-1185">Reference proteome</keyword>
<dbReference type="Pfam" id="PF15311">
    <property type="entry name" value="HYLS1_C"/>
    <property type="match status" value="1"/>
</dbReference>
<evidence type="ECO:0000313" key="11">
    <source>
        <dbReference type="Proteomes" id="UP000593565"/>
    </source>
</evidence>
<evidence type="ECO:0000256" key="8">
    <source>
        <dbReference type="SAM" id="MobiDB-lite"/>
    </source>
</evidence>
<dbReference type="AlphaFoldDB" id="A0A7J6AKM6"/>
<organism evidence="10 11">
    <name type="scientific">Ameiurus melas</name>
    <name type="common">Black bullhead</name>
    <name type="synonym">Silurus melas</name>
    <dbReference type="NCBI Taxonomy" id="219545"/>
    <lineage>
        <taxon>Eukaryota</taxon>
        <taxon>Metazoa</taxon>
        <taxon>Chordata</taxon>
        <taxon>Craniata</taxon>
        <taxon>Vertebrata</taxon>
        <taxon>Euteleostomi</taxon>
        <taxon>Actinopterygii</taxon>
        <taxon>Neopterygii</taxon>
        <taxon>Teleostei</taxon>
        <taxon>Ostariophysi</taxon>
        <taxon>Siluriformes</taxon>
        <taxon>Ictaluridae</taxon>
        <taxon>Ameiurus</taxon>
    </lineage>
</organism>
<dbReference type="PANTHER" id="PTHR34174:SF1">
    <property type="entry name" value="CENTRIOLAR AND CILIOGENESIS-ASSOCIATED PROTEIN HYLS1"/>
    <property type="match status" value="1"/>
</dbReference>
<evidence type="ECO:0000259" key="9">
    <source>
        <dbReference type="Pfam" id="PF15311"/>
    </source>
</evidence>
<feature type="region of interest" description="Disordered" evidence="8">
    <location>
        <begin position="134"/>
        <end position="160"/>
    </location>
</feature>
<comment type="subcellular location">
    <subcellularLocation>
        <location evidence="2">Cell projection</location>
        <location evidence="2">Cilium</location>
    </subcellularLocation>
    <subcellularLocation>
        <location evidence="1">Cytoplasm</location>
        <location evidence="1">Cytoskeleton</location>
        <location evidence="1">Microtubule organizing center</location>
        <location evidence="1">Centrosome</location>
        <location evidence="1">Centriole</location>
    </subcellularLocation>
</comment>
<reference evidence="10 11" key="1">
    <citation type="submission" date="2020-02" db="EMBL/GenBank/DDBJ databases">
        <title>A chromosome-scale genome assembly of the black bullhead catfish (Ameiurus melas).</title>
        <authorList>
            <person name="Wen M."/>
            <person name="Zham M."/>
            <person name="Cabau C."/>
            <person name="Klopp C."/>
            <person name="Donnadieu C."/>
            <person name="Roques C."/>
            <person name="Bouchez O."/>
            <person name="Lampietro C."/>
            <person name="Jouanno E."/>
            <person name="Herpin A."/>
            <person name="Louis A."/>
            <person name="Berthelot C."/>
            <person name="Parey E."/>
            <person name="Roest-Crollius H."/>
            <person name="Braasch I."/>
            <person name="Postlethwait J."/>
            <person name="Robinson-Rechavi M."/>
            <person name="Echchiki A."/>
            <person name="Begum T."/>
            <person name="Montfort J."/>
            <person name="Schartl M."/>
            <person name="Bobe J."/>
            <person name="Guiguen Y."/>
        </authorList>
    </citation>
    <scope>NUCLEOTIDE SEQUENCE [LARGE SCALE GENOMIC DNA]</scope>
    <source>
        <strain evidence="10">M_S1</strain>
        <tissue evidence="10">Blood</tissue>
    </source>
</reference>
<dbReference type="Proteomes" id="UP000593565">
    <property type="component" value="Unassembled WGS sequence"/>
</dbReference>
<evidence type="ECO:0000256" key="6">
    <source>
        <dbReference type="ARBA" id="ARBA00023212"/>
    </source>
</evidence>
<comment type="similarity">
    <text evidence="3">Belongs to the HYLS1 family.</text>
</comment>
<evidence type="ECO:0000256" key="4">
    <source>
        <dbReference type="ARBA" id="ARBA00022490"/>
    </source>
</evidence>
<name>A0A7J6AKM6_AMEME</name>
<evidence type="ECO:0000256" key="7">
    <source>
        <dbReference type="ARBA" id="ARBA00023273"/>
    </source>
</evidence>
<dbReference type="InterPro" id="IPR027918">
    <property type="entry name" value="HYLS1_C_dom"/>
</dbReference>
<dbReference type="GO" id="GO:0097730">
    <property type="term" value="C:non-motile cilium"/>
    <property type="evidence" value="ECO:0007669"/>
    <property type="project" value="TreeGrafter"/>
</dbReference>
<gene>
    <name evidence="10" type="ORF">AMELA_G00141060</name>
</gene>
<accession>A0A7J6AKM6</accession>
<keyword evidence="6" id="KW-0206">Cytoskeleton</keyword>
<dbReference type="PANTHER" id="PTHR34174">
    <property type="entry name" value="HYDROLETHALUS SYNDROME PROTEIN 1"/>
    <property type="match status" value="1"/>
</dbReference>